<keyword evidence="1" id="KW-0472">Membrane</keyword>
<comment type="caution">
    <text evidence="2">The sequence shown here is derived from an EMBL/GenBank/DDBJ whole genome shotgun (WGS) entry which is preliminary data.</text>
</comment>
<sequence length="269" mass="29283">MLGLLERISSVLLPIGVALYAVLYVGIAQVYWIFNISPQQAGIDQAVLFGRLLLTVILLVVIAVPTAGVLVGIAWLLNVISRGALRRAYTALRARPWFVGLVAGLWCGATYWGLAQVLVDLDVVVMVVVAVGLGVLAFLVPFRLMRRKPVGRAGMKLVVLGLTGIGLGFLLILNLVEAALETQETGQVSEVLLLVGFQDQWAVLEDKEKGEPLYEGRWMMVLGESEGMFAFYDCDKLETLRRPSESVVLTQLVLDPEREPGFTCGSRAG</sequence>
<dbReference type="RefSeq" id="WP_252446580.1">
    <property type="nucleotide sequence ID" value="NZ_JAGSOV010000106.1"/>
</dbReference>
<feature type="transmembrane region" description="Helical" evidence="1">
    <location>
        <begin position="157"/>
        <end position="176"/>
    </location>
</feature>
<reference evidence="2" key="1">
    <citation type="submission" date="2021-04" db="EMBL/GenBank/DDBJ databases">
        <title>Pseudonocardia sp. nov., isolated from sandy soil of mangrove forest.</title>
        <authorList>
            <person name="Zan Z."/>
            <person name="Huang R."/>
            <person name="Liu W."/>
        </authorList>
    </citation>
    <scope>NUCLEOTIDE SEQUENCE</scope>
    <source>
        <strain evidence="2">S2-4</strain>
    </source>
</reference>
<gene>
    <name evidence="2" type="ORF">KDL28_39085</name>
</gene>
<feature type="transmembrane region" description="Helical" evidence="1">
    <location>
        <begin position="52"/>
        <end position="77"/>
    </location>
</feature>
<name>A0ABT1ADR3_9PSEU</name>
<evidence type="ECO:0000256" key="1">
    <source>
        <dbReference type="SAM" id="Phobius"/>
    </source>
</evidence>
<proteinExistence type="predicted"/>
<dbReference type="EMBL" id="JAGSOV010000106">
    <property type="protein sequence ID" value="MCO1661068.1"/>
    <property type="molecule type" value="Genomic_DNA"/>
</dbReference>
<accession>A0ABT1ADR3</accession>
<dbReference type="Proteomes" id="UP001165283">
    <property type="component" value="Unassembled WGS sequence"/>
</dbReference>
<keyword evidence="1" id="KW-0812">Transmembrane</keyword>
<feature type="transmembrane region" description="Helical" evidence="1">
    <location>
        <begin position="12"/>
        <end position="32"/>
    </location>
</feature>
<evidence type="ECO:0000313" key="2">
    <source>
        <dbReference type="EMBL" id="MCO1661068.1"/>
    </source>
</evidence>
<organism evidence="2 3">
    <name type="scientific">Pseudonocardia humida</name>
    <dbReference type="NCBI Taxonomy" id="2800819"/>
    <lineage>
        <taxon>Bacteria</taxon>
        <taxon>Bacillati</taxon>
        <taxon>Actinomycetota</taxon>
        <taxon>Actinomycetes</taxon>
        <taxon>Pseudonocardiales</taxon>
        <taxon>Pseudonocardiaceae</taxon>
        <taxon>Pseudonocardia</taxon>
    </lineage>
</organism>
<evidence type="ECO:0000313" key="3">
    <source>
        <dbReference type="Proteomes" id="UP001165283"/>
    </source>
</evidence>
<keyword evidence="1" id="KW-1133">Transmembrane helix</keyword>
<feature type="transmembrane region" description="Helical" evidence="1">
    <location>
        <begin position="123"/>
        <end position="145"/>
    </location>
</feature>
<keyword evidence="3" id="KW-1185">Reference proteome</keyword>
<feature type="transmembrane region" description="Helical" evidence="1">
    <location>
        <begin position="97"/>
        <end position="117"/>
    </location>
</feature>
<protein>
    <submittedName>
        <fullName evidence="2">Uncharacterized protein</fullName>
    </submittedName>
</protein>